<comment type="similarity">
    <text evidence="1">Belongs to the Iojap/RsfS family.</text>
</comment>
<evidence type="ECO:0000313" key="2">
    <source>
        <dbReference type="EnsemblPlants" id="PGSC0003DMT400056902"/>
    </source>
</evidence>
<name>M1C017_SOLTU</name>
<dbReference type="InterPro" id="IPR004394">
    <property type="entry name" value="Iojap/RsfS/C7orf30"/>
</dbReference>
<reference evidence="3" key="1">
    <citation type="journal article" date="2011" name="Nature">
        <title>Genome sequence and analysis of the tuber crop potato.</title>
        <authorList>
            <consortium name="The Potato Genome Sequencing Consortium"/>
        </authorList>
    </citation>
    <scope>NUCLEOTIDE SEQUENCE [LARGE SCALE GENOMIC DNA]</scope>
    <source>
        <strain evidence="3">cv. DM1-3 516 R44</strain>
    </source>
</reference>
<dbReference type="Gramene" id="PGSC0003DMT400056902">
    <property type="protein sequence ID" value="PGSC0003DMT400056902"/>
    <property type="gene ID" value="PGSC0003DMG400022127"/>
</dbReference>
<dbReference type="HOGENOM" id="CLU_3128076_0_0_1"/>
<dbReference type="AlphaFoldDB" id="M1C017"/>
<dbReference type="SUPFAM" id="SSF81301">
    <property type="entry name" value="Nucleotidyltransferase"/>
    <property type="match status" value="1"/>
</dbReference>
<gene>
    <name evidence="2" type="primary">LOC102581057</name>
</gene>
<dbReference type="EnsemblPlants" id="PGSC0003DMT400056902">
    <property type="protein sequence ID" value="PGSC0003DMT400056902"/>
    <property type="gene ID" value="PGSC0003DMG400022127"/>
</dbReference>
<dbReference type="InterPro" id="IPR043519">
    <property type="entry name" value="NT_sf"/>
</dbReference>
<dbReference type="Proteomes" id="UP000011115">
    <property type="component" value="Unassembled WGS sequence"/>
</dbReference>
<dbReference type="PANTHER" id="PTHR21043:SF2">
    <property type="entry name" value="PROTEIN IOJAP, CHLOROPLASTIC"/>
    <property type="match status" value="1"/>
</dbReference>
<dbReference type="ExpressionAtlas" id="M1C017">
    <property type="expression patterns" value="baseline"/>
</dbReference>
<dbReference type="Pfam" id="PF02410">
    <property type="entry name" value="RsfS"/>
    <property type="match status" value="1"/>
</dbReference>
<organism evidence="2 3">
    <name type="scientific">Solanum tuberosum</name>
    <name type="common">Potato</name>
    <dbReference type="NCBI Taxonomy" id="4113"/>
    <lineage>
        <taxon>Eukaryota</taxon>
        <taxon>Viridiplantae</taxon>
        <taxon>Streptophyta</taxon>
        <taxon>Embryophyta</taxon>
        <taxon>Tracheophyta</taxon>
        <taxon>Spermatophyta</taxon>
        <taxon>Magnoliopsida</taxon>
        <taxon>eudicotyledons</taxon>
        <taxon>Gunneridae</taxon>
        <taxon>Pentapetalae</taxon>
        <taxon>asterids</taxon>
        <taxon>lamiids</taxon>
        <taxon>Solanales</taxon>
        <taxon>Solanaceae</taxon>
        <taxon>Solanoideae</taxon>
        <taxon>Solaneae</taxon>
        <taxon>Solanum</taxon>
    </lineage>
</organism>
<proteinExistence type="inferred from homology"/>
<reference evidence="2" key="2">
    <citation type="submission" date="2015-06" db="UniProtKB">
        <authorList>
            <consortium name="EnsemblPlants"/>
        </authorList>
    </citation>
    <scope>IDENTIFICATION</scope>
    <source>
        <strain evidence="2">DM1-3 516 R44</strain>
    </source>
</reference>
<keyword evidence="3" id="KW-1185">Reference proteome</keyword>
<evidence type="ECO:0000313" key="3">
    <source>
        <dbReference type="Proteomes" id="UP000011115"/>
    </source>
</evidence>
<protein>
    <submittedName>
        <fullName evidence="2">Iojap protein</fullName>
    </submittedName>
</protein>
<dbReference type="OrthoDB" id="21330at2759"/>
<sequence length="50" mass="5770">MPLLITGDVVVHLFLPPQREYYNLEEFYGNAASIELPFENQQQLRGPTGY</sequence>
<accession>M1C017</accession>
<dbReference type="Gene3D" id="3.30.460.10">
    <property type="entry name" value="Beta Polymerase, domain 2"/>
    <property type="match status" value="1"/>
</dbReference>
<evidence type="ECO:0000256" key="1">
    <source>
        <dbReference type="ARBA" id="ARBA00010574"/>
    </source>
</evidence>
<dbReference type="PANTHER" id="PTHR21043">
    <property type="entry name" value="IOJAP SUPERFAMILY ORTHOLOG"/>
    <property type="match status" value="1"/>
</dbReference>